<dbReference type="AlphaFoldDB" id="A0A2M6ITH4"/>
<gene>
    <name evidence="1" type="ORF">COV58_03935</name>
</gene>
<dbReference type="EMBL" id="PCVM01000093">
    <property type="protein sequence ID" value="PIQ73172.1"/>
    <property type="molecule type" value="Genomic_DNA"/>
</dbReference>
<organism evidence="1 2">
    <name type="scientific">Candidatus Roizmanbacteria bacterium CG11_big_fil_rev_8_21_14_0_20_36_8</name>
    <dbReference type="NCBI Taxonomy" id="1974856"/>
    <lineage>
        <taxon>Bacteria</taxon>
        <taxon>Candidatus Roizmaniibacteriota</taxon>
    </lineage>
</organism>
<sequence length="438" mass="48682">MIVERQTTSTVKGGNIESQLIVNELHQSIFESYSPINDALRLRNLQALTQSEKEFYIKENVLSYLEEFAGEISLKKLSGILKPDGALEMLGANVTEMYRFTAQNSARDSRENNEMLGMDAILHGLNNGANRAMWISPPKLANYGFGFLFQAGDYDLKLGGRPIHESLIRYDEDFKTLNNSRRIHSQISNWIGETGQKSIRFKTDVDFLKNPILFSESGIDSINNIGGIFGLDGEGMRYSEYFRNEITNKITPWLDRYNAVVQAMANSGLESIDKRIIEMNKEGELLIGAMFNISKAVKRRLDEGAQTCEDDNDLLSRISGGVSYDQMMYTARLAYHYEPLVLSRGSSCPVAQQIGSGEQTTLSSMRSGLGLINSTVNGFESKTTCGERGCSISKTHFHCPGKAEDGRMCKCAIMGTNTCPSCGLTKEKWAEMTGIDCA</sequence>
<accession>A0A2M6ITH4</accession>
<proteinExistence type="predicted"/>
<reference evidence="1 2" key="1">
    <citation type="submission" date="2017-09" db="EMBL/GenBank/DDBJ databases">
        <title>Depth-based differentiation of microbial function through sediment-hosted aquifers and enrichment of novel symbionts in the deep terrestrial subsurface.</title>
        <authorList>
            <person name="Probst A.J."/>
            <person name="Ladd B."/>
            <person name="Jarett J.K."/>
            <person name="Geller-Mcgrath D.E."/>
            <person name="Sieber C.M."/>
            <person name="Emerson J.B."/>
            <person name="Anantharaman K."/>
            <person name="Thomas B.C."/>
            <person name="Malmstrom R."/>
            <person name="Stieglmeier M."/>
            <person name="Klingl A."/>
            <person name="Woyke T."/>
            <person name="Ryan C.M."/>
            <person name="Banfield J.F."/>
        </authorList>
    </citation>
    <scope>NUCLEOTIDE SEQUENCE [LARGE SCALE GENOMIC DNA]</scope>
    <source>
        <strain evidence="1">CG11_big_fil_rev_8_21_14_0_20_36_8</strain>
    </source>
</reference>
<name>A0A2M6ITH4_9BACT</name>
<evidence type="ECO:0000313" key="1">
    <source>
        <dbReference type="EMBL" id="PIQ73172.1"/>
    </source>
</evidence>
<protein>
    <submittedName>
        <fullName evidence="1">Uncharacterized protein</fullName>
    </submittedName>
</protein>
<evidence type="ECO:0000313" key="2">
    <source>
        <dbReference type="Proteomes" id="UP000231056"/>
    </source>
</evidence>
<dbReference type="Proteomes" id="UP000231056">
    <property type="component" value="Unassembled WGS sequence"/>
</dbReference>
<comment type="caution">
    <text evidence="1">The sequence shown here is derived from an EMBL/GenBank/DDBJ whole genome shotgun (WGS) entry which is preliminary data.</text>
</comment>